<evidence type="ECO:0000313" key="1">
    <source>
        <dbReference type="EMBL" id="CCF43923.1"/>
    </source>
</evidence>
<protein>
    <recommendedName>
        <fullName evidence="3">Integral membrane protein</fullName>
    </recommendedName>
</protein>
<sequence length="79" mass="8665">MALPPIVTATLQSAVLSGTSNLLAQALTAYQTDSQLVIDWVPVFQFVIYTIVSTPPNFMWQGFLEETFPAYLVSPTKNA</sequence>
<reference evidence="2" key="1">
    <citation type="journal article" date="2012" name="Nat. Genet.">
        <title>Lifestyle transitions in plant pathogenic Colletotrichum fungi deciphered by genome and transcriptome analyses.</title>
        <authorList>
            <person name="O'Connell R.J."/>
            <person name="Thon M.R."/>
            <person name="Hacquard S."/>
            <person name="Amyotte S.G."/>
            <person name="Kleemann J."/>
            <person name="Torres M.F."/>
            <person name="Damm U."/>
            <person name="Buiate E.A."/>
            <person name="Epstein L."/>
            <person name="Alkan N."/>
            <person name="Altmueller J."/>
            <person name="Alvarado-Balderrama L."/>
            <person name="Bauser C.A."/>
            <person name="Becker C."/>
            <person name="Birren B.W."/>
            <person name="Chen Z."/>
            <person name="Choi J."/>
            <person name="Crouch J.A."/>
            <person name="Duvick J.P."/>
            <person name="Farman M.A."/>
            <person name="Gan P."/>
            <person name="Heiman D."/>
            <person name="Henrissat B."/>
            <person name="Howard R.J."/>
            <person name="Kabbage M."/>
            <person name="Koch C."/>
            <person name="Kracher B."/>
            <person name="Kubo Y."/>
            <person name="Law A.D."/>
            <person name="Lebrun M.-H."/>
            <person name="Lee Y.-H."/>
            <person name="Miyara I."/>
            <person name="Moore N."/>
            <person name="Neumann U."/>
            <person name="Nordstroem K."/>
            <person name="Panaccione D.G."/>
            <person name="Panstruga R."/>
            <person name="Place M."/>
            <person name="Proctor R.H."/>
            <person name="Prusky D."/>
            <person name="Rech G."/>
            <person name="Reinhardt R."/>
            <person name="Rollins J.A."/>
            <person name="Rounsley S."/>
            <person name="Schardl C.L."/>
            <person name="Schwartz D.C."/>
            <person name="Shenoy N."/>
            <person name="Shirasu K."/>
            <person name="Sikhakolli U.R."/>
            <person name="Stueber K."/>
            <person name="Sukno S.A."/>
            <person name="Sweigard J.A."/>
            <person name="Takano Y."/>
            <person name="Takahara H."/>
            <person name="Trail F."/>
            <person name="van der Does H.C."/>
            <person name="Voll L.M."/>
            <person name="Will I."/>
            <person name="Young S."/>
            <person name="Zeng Q."/>
            <person name="Zhang J."/>
            <person name="Zhou S."/>
            <person name="Dickman M.B."/>
            <person name="Schulze-Lefert P."/>
            <person name="Ver Loren van Themaat E."/>
            <person name="Ma L.-J."/>
            <person name="Vaillancourt L.J."/>
        </authorList>
    </citation>
    <scope>NUCLEOTIDE SEQUENCE [LARGE SCALE GENOMIC DNA]</scope>
    <source>
        <strain evidence="2">IMI 349063</strain>
    </source>
</reference>
<evidence type="ECO:0008006" key="3">
    <source>
        <dbReference type="Google" id="ProtNLM"/>
    </source>
</evidence>
<dbReference type="eggNOG" id="KOG1944">
    <property type="taxonomic scope" value="Eukaryota"/>
</dbReference>
<dbReference type="VEuPathDB" id="FungiDB:CH63R_07567"/>
<feature type="non-terminal residue" evidence="1">
    <location>
        <position position="79"/>
    </location>
</feature>
<organism evidence="1 2">
    <name type="scientific">Colletotrichum higginsianum (strain IMI 349063)</name>
    <name type="common">Crucifer anthracnose fungus</name>
    <dbReference type="NCBI Taxonomy" id="759273"/>
    <lineage>
        <taxon>Eukaryota</taxon>
        <taxon>Fungi</taxon>
        <taxon>Dikarya</taxon>
        <taxon>Ascomycota</taxon>
        <taxon>Pezizomycotina</taxon>
        <taxon>Sordariomycetes</taxon>
        <taxon>Hypocreomycetidae</taxon>
        <taxon>Glomerellales</taxon>
        <taxon>Glomerellaceae</taxon>
        <taxon>Colletotrichum</taxon>
        <taxon>Colletotrichum destructivum species complex</taxon>
    </lineage>
</organism>
<dbReference type="Proteomes" id="UP000007174">
    <property type="component" value="Unassembled WGS sequence"/>
</dbReference>
<gene>
    <name evidence="1" type="ORF">CH063_13486</name>
</gene>
<accession>H1VUL4</accession>
<dbReference type="AlphaFoldDB" id="H1VUL4"/>
<proteinExistence type="predicted"/>
<dbReference type="EMBL" id="CACQ02006481">
    <property type="protein sequence ID" value="CCF43923.1"/>
    <property type="molecule type" value="Genomic_DNA"/>
</dbReference>
<name>H1VUL4_COLHI</name>
<dbReference type="STRING" id="759273.H1VUL4"/>
<evidence type="ECO:0000313" key="2">
    <source>
        <dbReference type="Proteomes" id="UP000007174"/>
    </source>
</evidence>
<dbReference type="HOGENOM" id="CLU_2612447_0_0_1"/>